<dbReference type="RefSeq" id="XP_016586813.1">
    <property type="nucleotide sequence ID" value="XM_016736718.1"/>
</dbReference>
<organism evidence="2 3">
    <name type="scientific">Sporothrix schenckii 1099-18</name>
    <dbReference type="NCBI Taxonomy" id="1397361"/>
    <lineage>
        <taxon>Eukaryota</taxon>
        <taxon>Fungi</taxon>
        <taxon>Dikarya</taxon>
        <taxon>Ascomycota</taxon>
        <taxon>Pezizomycotina</taxon>
        <taxon>Sordariomycetes</taxon>
        <taxon>Sordariomycetidae</taxon>
        <taxon>Ophiostomatales</taxon>
        <taxon>Ophiostomataceae</taxon>
        <taxon>Sporothrix</taxon>
    </lineage>
</organism>
<evidence type="ECO:0000313" key="2">
    <source>
        <dbReference type="EMBL" id="KJR84137.1"/>
    </source>
</evidence>
<dbReference type="Proteomes" id="UP000033710">
    <property type="component" value="Unassembled WGS sequence"/>
</dbReference>
<evidence type="ECO:0000313" key="3">
    <source>
        <dbReference type="Proteomes" id="UP000033710"/>
    </source>
</evidence>
<protein>
    <submittedName>
        <fullName evidence="2">Uncharacterized protein</fullName>
    </submittedName>
</protein>
<gene>
    <name evidence="2" type="ORF">SPSK_10168</name>
</gene>
<dbReference type="GeneID" id="27671995"/>
<comment type="caution">
    <text evidence="2">The sequence shown here is derived from an EMBL/GenBank/DDBJ whole genome shotgun (WGS) entry which is preliminary data.</text>
</comment>
<evidence type="ECO:0000256" key="1">
    <source>
        <dbReference type="SAM" id="MobiDB-lite"/>
    </source>
</evidence>
<accession>A0A0F2M383</accession>
<dbReference type="KEGG" id="ssck:SPSK_10168"/>
<proteinExistence type="predicted"/>
<dbReference type="VEuPathDB" id="FungiDB:SPSK_10168"/>
<dbReference type="EMBL" id="AXCR01000007">
    <property type="protein sequence ID" value="KJR84137.1"/>
    <property type="molecule type" value="Genomic_DNA"/>
</dbReference>
<dbReference type="AlphaFoldDB" id="A0A0F2M383"/>
<name>A0A0F2M383_SPOSC</name>
<feature type="region of interest" description="Disordered" evidence="1">
    <location>
        <begin position="56"/>
        <end position="75"/>
    </location>
</feature>
<reference evidence="2 3" key="1">
    <citation type="journal article" date="2014" name="BMC Genomics">
        <title>Comparative genomics of the major fungal agents of human and animal Sporotrichosis: Sporothrix schenckii and Sporothrix brasiliensis.</title>
        <authorList>
            <person name="Teixeira M.M."/>
            <person name="de Almeida L.G."/>
            <person name="Kubitschek-Barreira P."/>
            <person name="Alves F.L."/>
            <person name="Kioshima E.S."/>
            <person name="Abadio A.K."/>
            <person name="Fernandes L."/>
            <person name="Derengowski L.S."/>
            <person name="Ferreira K.S."/>
            <person name="Souza R.C."/>
            <person name="Ruiz J.C."/>
            <person name="de Andrade N.C."/>
            <person name="Paes H.C."/>
            <person name="Nicola A.M."/>
            <person name="Albuquerque P."/>
            <person name="Gerber A.L."/>
            <person name="Martins V.P."/>
            <person name="Peconick L.D."/>
            <person name="Neto A.V."/>
            <person name="Chaucanez C.B."/>
            <person name="Silva P.A."/>
            <person name="Cunha O.L."/>
            <person name="de Oliveira F.F."/>
            <person name="dos Santos T.C."/>
            <person name="Barros A.L."/>
            <person name="Soares M.A."/>
            <person name="de Oliveira L.M."/>
            <person name="Marini M.M."/>
            <person name="Villalobos-Duno H."/>
            <person name="Cunha M.M."/>
            <person name="de Hoog S."/>
            <person name="da Silveira J.F."/>
            <person name="Henrissat B."/>
            <person name="Nino-Vega G.A."/>
            <person name="Cisalpino P.S."/>
            <person name="Mora-Montes H.M."/>
            <person name="Almeida S.R."/>
            <person name="Stajich J.E."/>
            <person name="Lopes-Bezerra L.M."/>
            <person name="Vasconcelos A.T."/>
            <person name="Felipe M.S."/>
        </authorList>
    </citation>
    <scope>NUCLEOTIDE SEQUENCE [LARGE SCALE GENOMIC DNA]</scope>
    <source>
        <strain evidence="2 3">1099-18</strain>
    </source>
</reference>
<sequence length="75" mass="8497">MQTWKEDWREGEGCWKDTGMRFRRSTIATLLHAAMSMYVGGVQAIRDETLRGLTDRRSVLASRPKPGPSRSDSVV</sequence>
<reference evidence="2 3" key="2">
    <citation type="journal article" date="2015" name="Eukaryot. Cell">
        <title>Asexual propagation of a virulent clone complex in a human and feline outbreak of sporotrichosis.</title>
        <authorList>
            <person name="Teixeira Mde M."/>
            <person name="Rodrigues A.M."/>
            <person name="Tsui C.K."/>
            <person name="de Almeida L.G."/>
            <person name="Van Diepeningen A.D."/>
            <person name="van den Ende B.G."/>
            <person name="Fernandes G.F."/>
            <person name="Kano R."/>
            <person name="Hamelin R.C."/>
            <person name="Lopes-Bezerra L.M."/>
            <person name="Vasconcelos A.T."/>
            <person name="de Hoog S."/>
            <person name="de Camargo Z.P."/>
            <person name="Felipe M.S."/>
        </authorList>
    </citation>
    <scope>NUCLEOTIDE SEQUENCE [LARGE SCALE GENOMIC DNA]</scope>
    <source>
        <strain evidence="2 3">1099-18</strain>
    </source>
</reference>